<dbReference type="AlphaFoldDB" id="A0AAU9MFA3"/>
<evidence type="ECO:0000313" key="1">
    <source>
        <dbReference type="EMBL" id="CAH1424181.1"/>
    </source>
</evidence>
<dbReference type="PANTHER" id="PTHR35307:SF6">
    <property type="entry name" value="TRANSMEMBRANE PROTEIN"/>
    <property type="match status" value="1"/>
</dbReference>
<accession>A0AAU9MFA3</accession>
<dbReference type="Proteomes" id="UP001157418">
    <property type="component" value="Unassembled WGS sequence"/>
</dbReference>
<organism evidence="1 2">
    <name type="scientific">Lactuca virosa</name>
    <dbReference type="NCBI Taxonomy" id="75947"/>
    <lineage>
        <taxon>Eukaryota</taxon>
        <taxon>Viridiplantae</taxon>
        <taxon>Streptophyta</taxon>
        <taxon>Embryophyta</taxon>
        <taxon>Tracheophyta</taxon>
        <taxon>Spermatophyta</taxon>
        <taxon>Magnoliopsida</taxon>
        <taxon>eudicotyledons</taxon>
        <taxon>Gunneridae</taxon>
        <taxon>Pentapetalae</taxon>
        <taxon>asterids</taxon>
        <taxon>campanulids</taxon>
        <taxon>Asterales</taxon>
        <taxon>Asteraceae</taxon>
        <taxon>Cichorioideae</taxon>
        <taxon>Cichorieae</taxon>
        <taxon>Lactucinae</taxon>
        <taxon>Lactuca</taxon>
    </lineage>
</organism>
<name>A0AAU9MFA3_9ASTR</name>
<reference evidence="1 2" key="1">
    <citation type="submission" date="2022-01" db="EMBL/GenBank/DDBJ databases">
        <authorList>
            <person name="Xiong W."/>
            <person name="Schranz E."/>
        </authorList>
    </citation>
    <scope>NUCLEOTIDE SEQUENCE [LARGE SCALE GENOMIC DNA]</scope>
</reference>
<gene>
    <name evidence="1" type="ORF">LVIROSA_LOCUS11411</name>
</gene>
<sequence length="109" mass="12171">MVVEVESTGIGDPIEYSKSKCQEELLVKLSVMIADILAACLTNLPQVIAIKCHTSSIEKREASVQAAAQLLSETMDIINTLQDRELPCLDTDELAYIDKWRTYLKDPFP</sequence>
<proteinExistence type="predicted"/>
<dbReference type="EMBL" id="CAKMRJ010001414">
    <property type="protein sequence ID" value="CAH1424181.1"/>
    <property type="molecule type" value="Genomic_DNA"/>
</dbReference>
<evidence type="ECO:0000313" key="2">
    <source>
        <dbReference type="Proteomes" id="UP001157418"/>
    </source>
</evidence>
<keyword evidence="2" id="KW-1185">Reference proteome</keyword>
<comment type="caution">
    <text evidence="1">The sequence shown here is derived from an EMBL/GenBank/DDBJ whole genome shotgun (WGS) entry which is preliminary data.</text>
</comment>
<dbReference type="PANTHER" id="PTHR35307">
    <property type="entry name" value="PROTEIN, PUTATIVE-RELATED"/>
    <property type="match status" value="1"/>
</dbReference>
<protein>
    <submittedName>
        <fullName evidence="1">Uncharacterized protein</fullName>
    </submittedName>
</protein>